<feature type="region of interest" description="Disordered" evidence="2">
    <location>
        <begin position="190"/>
        <end position="211"/>
    </location>
</feature>
<keyword evidence="5" id="KW-1185">Reference proteome</keyword>
<evidence type="ECO:0000256" key="3">
    <source>
        <dbReference type="SAM" id="Phobius"/>
    </source>
</evidence>
<keyword evidence="3" id="KW-0472">Membrane</keyword>
<dbReference type="InterPro" id="IPR005498">
    <property type="entry name" value="T4SS_VirB10/TraB/TrbI"/>
</dbReference>
<reference evidence="4 5" key="1">
    <citation type="submission" date="2006-09" db="EMBL/GenBank/DDBJ databases">
        <authorList>
            <person name="Emerson D."/>
            <person name="Ferriera S."/>
            <person name="Johnson J."/>
            <person name="Kravitz S."/>
            <person name="Halpern A."/>
            <person name="Remington K."/>
            <person name="Beeson K."/>
            <person name="Tran B."/>
            <person name="Rogers Y.-H."/>
            <person name="Friedman R."/>
            <person name="Venter J.C."/>
        </authorList>
    </citation>
    <scope>NUCLEOTIDE SEQUENCE [LARGE SCALE GENOMIC DNA]</scope>
    <source>
        <strain evidence="4 5">PV-1</strain>
    </source>
</reference>
<name>Q0F360_9PROT</name>
<protein>
    <submittedName>
        <fullName evidence="4">TraB pilus assembly</fullName>
    </submittedName>
</protein>
<gene>
    <name evidence="4" type="ORF">SPV1_04653</name>
</gene>
<dbReference type="EMBL" id="AATS01000001">
    <property type="protein sequence ID" value="EAU56081.1"/>
    <property type="molecule type" value="Genomic_DNA"/>
</dbReference>
<accession>Q0F360</accession>
<dbReference type="RefSeq" id="WP_009851226.1">
    <property type="nucleotide sequence ID" value="NZ_DS022295.1"/>
</dbReference>
<dbReference type="AlphaFoldDB" id="Q0F360"/>
<evidence type="ECO:0000313" key="4">
    <source>
        <dbReference type="EMBL" id="EAU56081.1"/>
    </source>
</evidence>
<comment type="caution">
    <text evidence="4">The sequence shown here is derived from an EMBL/GenBank/DDBJ whole genome shotgun (WGS) entry which is preliminary data.</text>
</comment>
<sequence>MSDTPERNPGTIKGWLLGLFNLNNKHQLPGDLAEQGSRRGQQWLLAGGIVLVLLVLAVISVSLSERSEESADMQPVDAPGDVEVHSITAPGAGVSDKDIWITKSESDMRNMQQEIRELRQEIDRLRQERADAGVGESHFNVEDGGSLLNPTLPSLPPQPMNAPASIPAIGPNTAPTGTTIAPITPQPINLPSGQAPATTGMPPAQNPSPPQSGGMLVVHMSPPVDEPAKENDDRSAWLAISFTPARLLNGLDAATGGQAQQNPQPVLLEVTDMTQMPNRYRENFRECFITAAGYGDISSERAYLRLEKLACIDDDGHAIEEAIDGYVTGEDGKVGMRGRLVSKQGQVLAKALLAGIASGIGDAFTQSLSTQSVSPLGVTSTIQPGAAARAGIYSGVGKALNKLADFYIQQANKLYPVIEVDAGRAVDVIINRGVRLPRWHKEKQP</sequence>
<proteinExistence type="predicted"/>
<dbReference type="Pfam" id="PF03743">
    <property type="entry name" value="TrbI"/>
    <property type="match status" value="1"/>
</dbReference>
<feature type="transmembrane region" description="Helical" evidence="3">
    <location>
        <begin position="43"/>
        <end position="63"/>
    </location>
</feature>
<dbReference type="STRING" id="314344.AL013_12180"/>
<evidence type="ECO:0000256" key="2">
    <source>
        <dbReference type="SAM" id="MobiDB-lite"/>
    </source>
</evidence>
<evidence type="ECO:0000313" key="5">
    <source>
        <dbReference type="Proteomes" id="UP000005297"/>
    </source>
</evidence>
<keyword evidence="3" id="KW-0812">Transmembrane</keyword>
<evidence type="ECO:0000256" key="1">
    <source>
        <dbReference type="SAM" id="Coils"/>
    </source>
</evidence>
<dbReference type="CDD" id="cd16430">
    <property type="entry name" value="TraB"/>
    <property type="match status" value="1"/>
</dbReference>
<dbReference type="Proteomes" id="UP000005297">
    <property type="component" value="Unassembled WGS sequence"/>
</dbReference>
<organism evidence="4 5">
    <name type="scientific">Mariprofundus ferrooxydans PV-1</name>
    <dbReference type="NCBI Taxonomy" id="314345"/>
    <lineage>
        <taxon>Bacteria</taxon>
        <taxon>Pseudomonadati</taxon>
        <taxon>Pseudomonadota</taxon>
        <taxon>Candidatius Mariprofundia</taxon>
        <taxon>Mariprofundales</taxon>
        <taxon>Mariprofundaceae</taxon>
        <taxon>Mariprofundus</taxon>
    </lineage>
</organism>
<feature type="coiled-coil region" evidence="1">
    <location>
        <begin position="101"/>
        <end position="135"/>
    </location>
</feature>
<dbReference type="HOGENOM" id="CLU_046972_1_0_0"/>
<dbReference type="InParanoid" id="Q0F360"/>
<keyword evidence="3" id="KW-1133">Transmembrane helix</keyword>
<dbReference type="eggNOG" id="COG2433">
    <property type="taxonomic scope" value="Bacteria"/>
</dbReference>
<keyword evidence="1" id="KW-0175">Coiled coil</keyword>